<feature type="compositionally biased region" description="Basic and acidic residues" evidence="5">
    <location>
        <begin position="582"/>
        <end position="600"/>
    </location>
</feature>
<feature type="domain" description="Pre-rRNA-processing protein RIX1 N-terminal" evidence="6">
    <location>
        <begin position="14"/>
        <end position="160"/>
    </location>
</feature>
<dbReference type="GO" id="GO:0006364">
    <property type="term" value="P:rRNA processing"/>
    <property type="evidence" value="ECO:0007669"/>
    <property type="project" value="TreeGrafter"/>
</dbReference>
<feature type="region of interest" description="Disordered" evidence="5">
    <location>
        <begin position="504"/>
        <end position="719"/>
    </location>
</feature>
<dbReference type="PANTHER" id="PTHR34105:SF1">
    <property type="entry name" value="PROLINE-, GLUTAMIC ACID- AND LEUCINE-RICH PROTEIN 1"/>
    <property type="match status" value="1"/>
</dbReference>
<reference evidence="7 8" key="1">
    <citation type="submission" date="2017-03" db="EMBL/GenBank/DDBJ databases">
        <title>Genomes of endolithic fungi from Antarctica.</title>
        <authorList>
            <person name="Coleine C."/>
            <person name="Masonjones S."/>
            <person name="Stajich J.E."/>
        </authorList>
    </citation>
    <scope>NUCLEOTIDE SEQUENCE [LARGE SCALE GENOMIC DNA]</scope>
    <source>
        <strain evidence="7 8">CCFEE 5184</strain>
    </source>
</reference>
<gene>
    <name evidence="7" type="ORF">B0A55_05211</name>
</gene>
<evidence type="ECO:0000256" key="1">
    <source>
        <dbReference type="ARBA" id="ARBA00004123"/>
    </source>
</evidence>
<feature type="compositionally biased region" description="Acidic residues" evidence="5">
    <location>
        <begin position="699"/>
        <end position="713"/>
    </location>
</feature>
<evidence type="ECO:0000313" key="7">
    <source>
        <dbReference type="EMBL" id="TKA73001.1"/>
    </source>
</evidence>
<dbReference type="GO" id="GO:0005634">
    <property type="term" value="C:nucleus"/>
    <property type="evidence" value="ECO:0007669"/>
    <property type="project" value="UniProtKB-SubCell"/>
</dbReference>
<keyword evidence="8" id="KW-1185">Reference proteome</keyword>
<evidence type="ECO:0000256" key="5">
    <source>
        <dbReference type="SAM" id="MobiDB-lite"/>
    </source>
</evidence>
<evidence type="ECO:0000256" key="2">
    <source>
        <dbReference type="ARBA" id="ARBA00010511"/>
    </source>
</evidence>
<dbReference type="InterPro" id="IPR012583">
    <property type="entry name" value="RIX1_N"/>
</dbReference>
<dbReference type="AlphaFoldDB" id="A0A4U0XA91"/>
<dbReference type="STRING" id="329884.A0A4U0XA91"/>
<comment type="caution">
    <text evidence="7">The sequence shown here is derived from an EMBL/GenBank/DDBJ whole genome shotgun (WGS) entry which is preliminary data.</text>
</comment>
<feature type="compositionally biased region" description="Acidic residues" evidence="5">
    <location>
        <begin position="514"/>
        <end position="523"/>
    </location>
</feature>
<protein>
    <recommendedName>
        <fullName evidence="3">Pre-rRNA-processing protein RIX1</fullName>
    </recommendedName>
</protein>
<dbReference type="EMBL" id="NAJQ01000284">
    <property type="protein sequence ID" value="TKA73001.1"/>
    <property type="molecule type" value="Genomic_DNA"/>
</dbReference>
<organism evidence="7 8">
    <name type="scientific">Friedmanniomyces simplex</name>
    <dbReference type="NCBI Taxonomy" id="329884"/>
    <lineage>
        <taxon>Eukaryota</taxon>
        <taxon>Fungi</taxon>
        <taxon>Dikarya</taxon>
        <taxon>Ascomycota</taxon>
        <taxon>Pezizomycotina</taxon>
        <taxon>Dothideomycetes</taxon>
        <taxon>Dothideomycetidae</taxon>
        <taxon>Mycosphaerellales</taxon>
        <taxon>Teratosphaeriaceae</taxon>
        <taxon>Friedmanniomyces</taxon>
    </lineage>
</organism>
<comment type="similarity">
    <text evidence="2">Belongs to the RIX1/PELP1 family.</text>
</comment>
<dbReference type="PANTHER" id="PTHR34105">
    <property type="entry name" value="PROLINE-, GLUTAMIC ACID- AND LEUCINE-RICH PROTEIN 1"/>
    <property type="match status" value="1"/>
</dbReference>
<sequence>MAAASDVTSAQATLRAITYRLSSTPPKQIPHVAAQLACNLWACKDLISSPPAPTKQGNEGSVTINRFRTYLSSLLQDRTIEGRWAGVVLVKATIEAGGVEVLSKTNAWVRSLLGILKKPDPPTTRILAVITLTRIFTLTWEYTNLIREIATPALPAFIEKWDEALKVTITAAHTTCDRIFRSVIEDWQSTSGVQPSLAVNALLQGEAEMEGDDALGMSGWKGVYAGSERLVALLDLLSSQMVTATAGAVTVRLGLIVDLLTRLFSLRTPLGKQITVKPNQQVSRDEREVIFALLPGVHIAALTLTRSILHRFGPIAASLTQPLLAQITWLFQAEAEDSDVRTATYGALADVLELQGPSLSRGDVADVESIVKACCRDLLPSDQIGSMGKGVAPALSSQNGVLGLQATNITSSNVPAQLRLAAEALLPLCFSQIASTHIPGRLRTLTERTAILTQHKDALVASVLNAAPNGSRTKTQPSLLPLLAKQYPHSAEVEALLRPRMPVIKTGRSGAGDEGNEDEEEYGDVPSPFANGHEEATDGARDDDMPSSGLLDTGRDSHETAHAEDVYSASPRRPAEAAGSEAAHDKRKITDSDVNTEHSAKRVRASPVAEAEPSLPNTAGTPTAPDRLAAQSGLPVPVSQDRPSSSFVTAPEPSQQAAAAPAPVSSRAKAVVASYNAGDMVDIGSEGSDFEMPPLTMEQDTEDEDEDEEDDKEEGGQGE</sequence>
<feature type="compositionally biased region" description="Basic and acidic residues" evidence="5">
    <location>
        <begin position="553"/>
        <end position="565"/>
    </location>
</feature>
<evidence type="ECO:0000259" key="6">
    <source>
        <dbReference type="Pfam" id="PF08167"/>
    </source>
</evidence>
<dbReference type="Proteomes" id="UP000309340">
    <property type="component" value="Unassembled WGS sequence"/>
</dbReference>
<dbReference type="SUPFAM" id="SSF48371">
    <property type="entry name" value="ARM repeat"/>
    <property type="match status" value="1"/>
</dbReference>
<dbReference type="InterPro" id="IPR016024">
    <property type="entry name" value="ARM-type_fold"/>
</dbReference>
<feature type="compositionally biased region" description="Basic and acidic residues" evidence="5">
    <location>
        <begin position="532"/>
        <end position="544"/>
    </location>
</feature>
<dbReference type="Pfam" id="PF08167">
    <property type="entry name" value="RIX1"/>
    <property type="match status" value="1"/>
</dbReference>
<keyword evidence="4" id="KW-0539">Nucleus</keyword>
<proteinExistence type="inferred from homology"/>
<evidence type="ECO:0000313" key="8">
    <source>
        <dbReference type="Proteomes" id="UP000309340"/>
    </source>
</evidence>
<comment type="subcellular location">
    <subcellularLocation>
        <location evidence="1">Nucleus</location>
    </subcellularLocation>
</comment>
<evidence type="ECO:0000256" key="4">
    <source>
        <dbReference type="ARBA" id="ARBA00023242"/>
    </source>
</evidence>
<evidence type="ECO:0000256" key="3">
    <source>
        <dbReference type="ARBA" id="ARBA00021502"/>
    </source>
</evidence>
<accession>A0A4U0XA91</accession>
<feature type="compositionally biased region" description="Low complexity" evidence="5">
    <location>
        <begin position="650"/>
        <end position="674"/>
    </location>
</feature>
<name>A0A4U0XA91_9PEZI</name>
<dbReference type="OrthoDB" id="20900at2759"/>